<gene>
    <name evidence="7" type="ORF">GCM10009765_70890</name>
</gene>
<keyword evidence="5" id="KW-0804">Transcription</keyword>
<comment type="similarity">
    <text evidence="1">Belongs to the LysR transcriptional regulatory family.</text>
</comment>
<proteinExistence type="inferred from homology"/>
<evidence type="ECO:0000313" key="7">
    <source>
        <dbReference type="EMBL" id="GAA1711500.1"/>
    </source>
</evidence>
<protein>
    <submittedName>
        <fullName evidence="7">LysR substrate-binding domain-containing protein</fullName>
    </submittedName>
</protein>
<dbReference type="Pfam" id="PF00126">
    <property type="entry name" value="HTH_1"/>
    <property type="match status" value="1"/>
</dbReference>
<dbReference type="EMBL" id="BAAANY010000037">
    <property type="protein sequence ID" value="GAA1711500.1"/>
    <property type="molecule type" value="Genomic_DNA"/>
</dbReference>
<dbReference type="Proteomes" id="UP001500618">
    <property type="component" value="Unassembled WGS sequence"/>
</dbReference>
<evidence type="ECO:0000256" key="1">
    <source>
        <dbReference type="ARBA" id="ARBA00009437"/>
    </source>
</evidence>
<dbReference type="SUPFAM" id="SSF53850">
    <property type="entry name" value="Periplasmic binding protein-like II"/>
    <property type="match status" value="1"/>
</dbReference>
<evidence type="ECO:0000256" key="5">
    <source>
        <dbReference type="ARBA" id="ARBA00023163"/>
    </source>
</evidence>
<dbReference type="PANTHER" id="PTHR30346">
    <property type="entry name" value="TRANSCRIPTIONAL DUAL REGULATOR HCAR-RELATED"/>
    <property type="match status" value="1"/>
</dbReference>
<dbReference type="Pfam" id="PF03466">
    <property type="entry name" value="LysR_substrate"/>
    <property type="match status" value="1"/>
</dbReference>
<dbReference type="SUPFAM" id="SSF46785">
    <property type="entry name" value="Winged helix' DNA-binding domain"/>
    <property type="match status" value="1"/>
</dbReference>
<feature type="domain" description="HTH lysR-type" evidence="6">
    <location>
        <begin position="1"/>
        <end position="58"/>
    </location>
</feature>
<dbReference type="PROSITE" id="PS50931">
    <property type="entry name" value="HTH_LYSR"/>
    <property type="match status" value="1"/>
</dbReference>
<organism evidence="7 8">
    <name type="scientific">Fodinicola feengrottensis</name>
    <dbReference type="NCBI Taxonomy" id="435914"/>
    <lineage>
        <taxon>Bacteria</taxon>
        <taxon>Bacillati</taxon>
        <taxon>Actinomycetota</taxon>
        <taxon>Actinomycetes</taxon>
        <taxon>Mycobacteriales</taxon>
        <taxon>Fodinicola</taxon>
    </lineage>
</organism>
<comment type="caution">
    <text evidence="7">The sequence shown here is derived from an EMBL/GenBank/DDBJ whole genome shotgun (WGS) entry which is preliminary data.</text>
</comment>
<keyword evidence="8" id="KW-1185">Reference proteome</keyword>
<dbReference type="InterPro" id="IPR036390">
    <property type="entry name" value="WH_DNA-bd_sf"/>
</dbReference>
<dbReference type="RefSeq" id="WP_344314505.1">
    <property type="nucleotide sequence ID" value="NZ_BAAANY010000037.1"/>
</dbReference>
<dbReference type="InterPro" id="IPR036388">
    <property type="entry name" value="WH-like_DNA-bd_sf"/>
</dbReference>
<name>A0ABP4UWD5_9ACTN</name>
<keyword evidence="3" id="KW-0238">DNA-binding</keyword>
<dbReference type="InterPro" id="IPR005119">
    <property type="entry name" value="LysR_subst-bd"/>
</dbReference>
<evidence type="ECO:0000313" key="8">
    <source>
        <dbReference type="Proteomes" id="UP001500618"/>
    </source>
</evidence>
<dbReference type="Gene3D" id="1.10.10.10">
    <property type="entry name" value="Winged helix-like DNA-binding domain superfamily/Winged helix DNA-binding domain"/>
    <property type="match status" value="1"/>
</dbReference>
<keyword evidence="2" id="KW-0805">Transcription regulation</keyword>
<sequence>MDTDLLTSFLETAQRLHFGHAAERLGLTQPALSHQIRRLEQQVGVTLFTRTSRQVRLTAAGEVFVTEARRVLADLERAVTHCRSVAAGGAGQLRIGSIGAALNSVTPKLVRGLLDALPGLAVRVTQLDTPVQLVALRANEIDLAVVRAAGPASGIVLADLFCEPMVLALPARHRLAAKSVLSAADLRDERFVLWPRTTSPLFHDQVMDYCARAGFVPRTAMEGADIETQLGLVSAGIGVSPQPASFADLGRKGVTFRPLHEAPHSTVQLAWLQASPPPHLAVALSAARAAGVREP</sequence>
<dbReference type="PANTHER" id="PTHR30346:SF0">
    <property type="entry name" value="HCA OPERON TRANSCRIPTIONAL ACTIVATOR HCAR"/>
    <property type="match status" value="1"/>
</dbReference>
<dbReference type="InterPro" id="IPR000847">
    <property type="entry name" value="LysR_HTH_N"/>
</dbReference>
<dbReference type="PRINTS" id="PR00039">
    <property type="entry name" value="HTHLYSR"/>
</dbReference>
<evidence type="ECO:0000256" key="3">
    <source>
        <dbReference type="ARBA" id="ARBA00023125"/>
    </source>
</evidence>
<evidence type="ECO:0000256" key="4">
    <source>
        <dbReference type="ARBA" id="ARBA00023159"/>
    </source>
</evidence>
<reference evidence="8" key="1">
    <citation type="journal article" date="2019" name="Int. J. Syst. Evol. Microbiol.">
        <title>The Global Catalogue of Microorganisms (GCM) 10K type strain sequencing project: providing services to taxonomists for standard genome sequencing and annotation.</title>
        <authorList>
            <consortium name="The Broad Institute Genomics Platform"/>
            <consortium name="The Broad Institute Genome Sequencing Center for Infectious Disease"/>
            <person name="Wu L."/>
            <person name="Ma J."/>
        </authorList>
    </citation>
    <scope>NUCLEOTIDE SEQUENCE [LARGE SCALE GENOMIC DNA]</scope>
    <source>
        <strain evidence="8">JCM 14718</strain>
    </source>
</reference>
<evidence type="ECO:0000256" key="2">
    <source>
        <dbReference type="ARBA" id="ARBA00023015"/>
    </source>
</evidence>
<keyword evidence="4" id="KW-0010">Activator</keyword>
<dbReference type="Gene3D" id="3.40.190.10">
    <property type="entry name" value="Periplasmic binding protein-like II"/>
    <property type="match status" value="2"/>
</dbReference>
<evidence type="ECO:0000259" key="6">
    <source>
        <dbReference type="PROSITE" id="PS50931"/>
    </source>
</evidence>
<dbReference type="CDD" id="cd08414">
    <property type="entry name" value="PBP2_LTTR_aromatics_like"/>
    <property type="match status" value="1"/>
</dbReference>
<accession>A0ABP4UWD5</accession>